<dbReference type="AlphaFoldDB" id="A0A2T2WIF8"/>
<dbReference type="InterPro" id="IPR020846">
    <property type="entry name" value="MFS_dom"/>
</dbReference>
<dbReference type="Gene3D" id="1.20.1250.20">
    <property type="entry name" value="MFS general substrate transporter like domains"/>
    <property type="match status" value="1"/>
</dbReference>
<evidence type="ECO:0000256" key="4">
    <source>
        <dbReference type="ARBA" id="ARBA00022989"/>
    </source>
</evidence>
<feature type="domain" description="Major facilitator superfamily (MFS) profile" evidence="7">
    <location>
        <begin position="172"/>
        <end position="400"/>
    </location>
</feature>
<feature type="transmembrane region" description="Helical" evidence="6">
    <location>
        <begin position="90"/>
        <end position="116"/>
    </location>
</feature>
<feature type="transmembrane region" description="Helical" evidence="6">
    <location>
        <begin position="218"/>
        <end position="241"/>
    </location>
</feature>
<evidence type="ECO:0000313" key="8">
    <source>
        <dbReference type="EMBL" id="PSR22014.1"/>
    </source>
</evidence>
<dbReference type="GO" id="GO:0005886">
    <property type="term" value="C:plasma membrane"/>
    <property type="evidence" value="ECO:0007669"/>
    <property type="project" value="UniProtKB-SubCell"/>
</dbReference>
<feature type="transmembrane region" description="Helical" evidence="6">
    <location>
        <begin position="172"/>
        <end position="191"/>
    </location>
</feature>
<evidence type="ECO:0000256" key="6">
    <source>
        <dbReference type="SAM" id="Phobius"/>
    </source>
</evidence>
<accession>A0A2T2WIF8</accession>
<feature type="transmembrane region" description="Helical" evidence="6">
    <location>
        <begin position="51"/>
        <end position="70"/>
    </location>
</feature>
<sequence>MNDLGEQVAKGSWRTANVWKIALSAFFADFGYQAVLAGFPIFLVVTLKAPVWAYGVAMAFSYGPGALVAYVGGRLGDRTDHRRVAIFGNILIPILSLAGLVAVPWEAITLFVMGWLPRNLRSPSRRVMLTRSVIPPNRPRAFGFLHALDVGGGVLAGLGLLTLLAYHVAFRWIFLLTIIPLLVSTGMLVLVRPKQFLPKAPTLEDAQKTPKDKRMVRGVLIAAALYGFSSYSMGFPILTVAQSSGSSVWGVLSYVIFLGVSALTGFWLGRRVKGTSKELAGIGYLLAAVGSLGLALSYALHGGLLTYYVPIAILGFALGAIETLEPTLIARFTPQAVSGKGMGSLSASRSIGLFLANLIMGLLYHFTPVDAYSYATMVALAAMVVLLASTRNVSRPRSQG</sequence>
<dbReference type="PANTHER" id="PTHR23518">
    <property type="entry name" value="C-METHYLTRANSFERASE"/>
    <property type="match status" value="1"/>
</dbReference>
<gene>
    <name evidence="8" type="ORF">C7B45_08410</name>
</gene>
<comment type="caution">
    <text evidence="8">The sequence shown here is derived from an EMBL/GenBank/DDBJ whole genome shotgun (WGS) entry which is preliminary data.</text>
</comment>
<evidence type="ECO:0000256" key="1">
    <source>
        <dbReference type="ARBA" id="ARBA00004651"/>
    </source>
</evidence>
<dbReference type="Proteomes" id="UP000241848">
    <property type="component" value="Unassembled WGS sequence"/>
</dbReference>
<evidence type="ECO:0000259" key="7">
    <source>
        <dbReference type="PROSITE" id="PS50850"/>
    </source>
</evidence>
<evidence type="ECO:0000313" key="9">
    <source>
        <dbReference type="Proteomes" id="UP000241848"/>
    </source>
</evidence>
<dbReference type="SUPFAM" id="SSF103473">
    <property type="entry name" value="MFS general substrate transporter"/>
    <property type="match status" value="1"/>
</dbReference>
<feature type="transmembrane region" description="Helical" evidence="6">
    <location>
        <begin position="305"/>
        <end position="324"/>
    </location>
</feature>
<comment type="subcellular location">
    <subcellularLocation>
        <location evidence="1">Cell membrane</location>
        <topology evidence="1">Multi-pass membrane protein</topology>
    </subcellularLocation>
</comment>
<reference evidence="8 9" key="1">
    <citation type="journal article" date="2014" name="BMC Genomics">
        <title>Comparison of environmental and isolate Sulfobacillus genomes reveals diverse carbon, sulfur, nitrogen, and hydrogen metabolisms.</title>
        <authorList>
            <person name="Justice N.B."/>
            <person name="Norman A."/>
            <person name="Brown C.T."/>
            <person name="Singh A."/>
            <person name="Thomas B.C."/>
            <person name="Banfield J.F."/>
        </authorList>
    </citation>
    <scope>NUCLEOTIDE SEQUENCE [LARGE SCALE GENOMIC DNA]</scope>
    <source>
        <strain evidence="8">AMDSBA3</strain>
    </source>
</reference>
<dbReference type="CDD" id="cd17370">
    <property type="entry name" value="MFS_MJ1317_like"/>
    <property type="match status" value="1"/>
</dbReference>
<dbReference type="InterPro" id="IPR036259">
    <property type="entry name" value="MFS_trans_sf"/>
</dbReference>
<organism evidence="8 9">
    <name type="scientific">Sulfobacillus acidophilus</name>
    <dbReference type="NCBI Taxonomy" id="53633"/>
    <lineage>
        <taxon>Bacteria</taxon>
        <taxon>Bacillati</taxon>
        <taxon>Bacillota</taxon>
        <taxon>Clostridia</taxon>
        <taxon>Eubacteriales</taxon>
        <taxon>Clostridiales Family XVII. Incertae Sedis</taxon>
        <taxon>Sulfobacillus</taxon>
    </lineage>
</organism>
<dbReference type="InterPro" id="IPR011701">
    <property type="entry name" value="MFS"/>
</dbReference>
<feature type="transmembrane region" description="Helical" evidence="6">
    <location>
        <begin position="21"/>
        <end position="44"/>
    </location>
</feature>
<feature type="transmembrane region" description="Helical" evidence="6">
    <location>
        <begin position="345"/>
        <end position="365"/>
    </location>
</feature>
<dbReference type="Pfam" id="PF07690">
    <property type="entry name" value="MFS_1"/>
    <property type="match status" value="1"/>
</dbReference>
<name>A0A2T2WIF8_9FIRM</name>
<proteinExistence type="predicted"/>
<keyword evidence="2" id="KW-0813">Transport</keyword>
<feature type="transmembrane region" description="Helical" evidence="6">
    <location>
        <begin position="371"/>
        <end position="389"/>
    </location>
</feature>
<keyword evidence="4 6" id="KW-1133">Transmembrane helix</keyword>
<dbReference type="EMBL" id="PXYV01000023">
    <property type="protein sequence ID" value="PSR22014.1"/>
    <property type="molecule type" value="Genomic_DNA"/>
</dbReference>
<evidence type="ECO:0000256" key="3">
    <source>
        <dbReference type="ARBA" id="ARBA00022692"/>
    </source>
</evidence>
<keyword evidence="5 6" id="KW-0472">Membrane</keyword>
<protein>
    <submittedName>
        <fullName evidence="8">MFS transporter</fullName>
    </submittedName>
</protein>
<feature type="transmembrane region" description="Helical" evidence="6">
    <location>
        <begin position="247"/>
        <end position="269"/>
    </location>
</feature>
<evidence type="ECO:0000256" key="5">
    <source>
        <dbReference type="ARBA" id="ARBA00023136"/>
    </source>
</evidence>
<dbReference type="PROSITE" id="PS50850">
    <property type="entry name" value="MFS"/>
    <property type="match status" value="1"/>
</dbReference>
<dbReference type="PANTHER" id="PTHR23518:SF2">
    <property type="entry name" value="MAJOR FACILITATOR SUPERFAMILY TRANSPORTER"/>
    <property type="match status" value="1"/>
</dbReference>
<evidence type="ECO:0000256" key="2">
    <source>
        <dbReference type="ARBA" id="ARBA00022448"/>
    </source>
</evidence>
<keyword evidence="3 6" id="KW-0812">Transmembrane</keyword>
<feature type="transmembrane region" description="Helical" evidence="6">
    <location>
        <begin position="281"/>
        <end position="299"/>
    </location>
</feature>
<dbReference type="GO" id="GO:0022857">
    <property type="term" value="F:transmembrane transporter activity"/>
    <property type="evidence" value="ECO:0007669"/>
    <property type="project" value="InterPro"/>
</dbReference>